<feature type="signal peptide" evidence="1">
    <location>
        <begin position="1"/>
        <end position="24"/>
    </location>
</feature>
<feature type="domain" description="Lipoprotein LPP20-like" evidence="2">
    <location>
        <begin position="47"/>
        <end position="151"/>
    </location>
</feature>
<dbReference type="PROSITE" id="PS51257">
    <property type="entry name" value="PROKAR_LIPOPROTEIN"/>
    <property type="match status" value="1"/>
</dbReference>
<dbReference type="STRING" id="159291.SAMN05920897_11417"/>
<dbReference type="Proteomes" id="UP000186400">
    <property type="component" value="Unassembled WGS sequence"/>
</dbReference>
<gene>
    <name evidence="3" type="ORF">SAMN05920897_11417</name>
</gene>
<dbReference type="Gene3D" id="3.10.28.20">
    <property type="entry name" value="Acetamidase/Formamidase-like domains"/>
    <property type="match status" value="1"/>
</dbReference>
<dbReference type="Pfam" id="PF02169">
    <property type="entry name" value="LPP20"/>
    <property type="match status" value="1"/>
</dbReference>
<evidence type="ECO:0000313" key="4">
    <source>
        <dbReference type="Proteomes" id="UP000186400"/>
    </source>
</evidence>
<dbReference type="InterPro" id="IPR024952">
    <property type="entry name" value="LPP20-like_dom"/>
</dbReference>
<organism evidence="3 4">
    <name type="scientific">Alkalispirochaeta americana</name>
    <dbReference type="NCBI Taxonomy" id="159291"/>
    <lineage>
        <taxon>Bacteria</taxon>
        <taxon>Pseudomonadati</taxon>
        <taxon>Spirochaetota</taxon>
        <taxon>Spirochaetia</taxon>
        <taxon>Spirochaetales</taxon>
        <taxon>Spirochaetaceae</taxon>
        <taxon>Alkalispirochaeta</taxon>
    </lineage>
</organism>
<name>A0A1N6V891_9SPIO</name>
<dbReference type="AlphaFoldDB" id="A0A1N6V891"/>
<keyword evidence="1" id="KW-0732">Signal</keyword>
<sequence>MMNGKKRMVLSAGVFAAMVSLVLAGVLAGCSSSPKPARPAPGKADLPEWYLNPAAVYPDDVYLTAVGTGDTRRAAEQQAMAGLSQIFEANIQVDMTTQERYRDIVTAQGDFSEAEVELAQTTSVQSAQRLTNVQMGEAAVDESGRVHAIAYIERLPTGRLYVDLIEKNAAQVASFLTQADASDNLIREYAYVSAAWIIASGNELLRDQLRIIAPSMGQMVQLPYSYDSLIQRRTDIASGMRVSISITGDTGDRVEGVVRQALGEERFPVSATDPVLRVTGRVQVEPIELTSDFESARWVLNLDVAGPDGSSIVSYDDQGRSSAVTTESAIAFAYRDIQAAVKNNFVSRLRGYFDGLVLGD</sequence>
<keyword evidence="4" id="KW-1185">Reference proteome</keyword>
<protein>
    <submittedName>
        <fullName evidence="3">LPP20 lipoprotein</fullName>
    </submittedName>
</protein>
<evidence type="ECO:0000313" key="3">
    <source>
        <dbReference type="EMBL" id="SIQ74065.1"/>
    </source>
</evidence>
<dbReference type="EMBL" id="FTMS01000014">
    <property type="protein sequence ID" value="SIQ74065.1"/>
    <property type="molecule type" value="Genomic_DNA"/>
</dbReference>
<evidence type="ECO:0000256" key="1">
    <source>
        <dbReference type="SAM" id="SignalP"/>
    </source>
</evidence>
<feature type="chain" id="PRO_5012365231" evidence="1">
    <location>
        <begin position="25"/>
        <end position="360"/>
    </location>
</feature>
<evidence type="ECO:0000259" key="2">
    <source>
        <dbReference type="Pfam" id="PF02169"/>
    </source>
</evidence>
<proteinExistence type="predicted"/>
<reference evidence="3 4" key="1">
    <citation type="submission" date="2017-01" db="EMBL/GenBank/DDBJ databases">
        <authorList>
            <person name="Mah S.A."/>
            <person name="Swanson W.J."/>
            <person name="Moy G.W."/>
            <person name="Vacquier V.D."/>
        </authorList>
    </citation>
    <scope>NUCLEOTIDE SEQUENCE [LARGE SCALE GENOMIC DNA]</scope>
    <source>
        <strain evidence="3 4">ASpG1</strain>
    </source>
</reference>
<keyword evidence="3" id="KW-0449">Lipoprotein</keyword>
<accession>A0A1N6V891</accession>